<gene>
    <name evidence="3" type="ORF">HQN87_04920</name>
</gene>
<protein>
    <submittedName>
        <fullName evidence="3">Cellulose 1,4-beta-cellobiosidase</fullName>
    </submittedName>
</protein>
<dbReference type="Proteomes" id="UP000711047">
    <property type="component" value="Unassembled WGS sequence"/>
</dbReference>
<dbReference type="Gene3D" id="2.60.40.710">
    <property type="entry name" value="Endoglucanase-like"/>
    <property type="match status" value="1"/>
</dbReference>
<dbReference type="SUPFAM" id="SSF48208">
    <property type="entry name" value="Six-hairpin glycosidases"/>
    <property type="match status" value="1"/>
</dbReference>
<feature type="compositionally biased region" description="Low complexity" evidence="1">
    <location>
        <begin position="748"/>
        <end position="762"/>
    </location>
</feature>
<organism evidence="3 4">
    <name type="scientific">Paenibacillus tritici</name>
    <dbReference type="NCBI Taxonomy" id="1873425"/>
    <lineage>
        <taxon>Bacteria</taxon>
        <taxon>Bacillati</taxon>
        <taxon>Bacillota</taxon>
        <taxon>Bacilli</taxon>
        <taxon>Bacillales</taxon>
        <taxon>Paenibacillaceae</taxon>
        <taxon>Paenibacillus</taxon>
    </lineage>
</organism>
<evidence type="ECO:0000259" key="2">
    <source>
        <dbReference type="PROSITE" id="PS51172"/>
    </source>
</evidence>
<dbReference type="PRINTS" id="PR00844">
    <property type="entry name" value="GLHYDRLASE48"/>
</dbReference>
<evidence type="ECO:0000313" key="3">
    <source>
        <dbReference type="EMBL" id="NQX44666.1"/>
    </source>
</evidence>
<dbReference type="Pfam" id="PF02011">
    <property type="entry name" value="Glyco_hydro_48"/>
    <property type="match status" value="2"/>
</dbReference>
<dbReference type="RefSeq" id="WP_173128908.1">
    <property type="nucleotide sequence ID" value="NZ_JABMKX010000002.1"/>
</dbReference>
<evidence type="ECO:0000256" key="1">
    <source>
        <dbReference type="SAM" id="MobiDB-lite"/>
    </source>
</evidence>
<dbReference type="InterPro" id="IPR012341">
    <property type="entry name" value="6hp_glycosidase-like_sf"/>
</dbReference>
<feature type="domain" description="CBM3" evidence="2">
    <location>
        <begin position="813"/>
        <end position="966"/>
    </location>
</feature>
<evidence type="ECO:0000313" key="4">
    <source>
        <dbReference type="Proteomes" id="UP000711047"/>
    </source>
</evidence>
<dbReference type="SUPFAM" id="SSF49384">
    <property type="entry name" value="Carbohydrate-binding domain"/>
    <property type="match status" value="1"/>
</dbReference>
<sequence length="966" mass="104771">MKLSSFKKPASIVMTAVLTLSLTSGIFNFNPGTAKAASVEKTRFLQLYDQLKNPASGYFSAEGIPYHSVETLLSEAPNYGHMTTSEAYSYWMWLEVLYGHNTGDWSKLEAAWDNMEKYIIPINEGDGVQEQPTMSSYNPNSPATYASEHAQPDLYPSALNGKYTPGKDPLDAELKSTYGNNQTYLMHWLVDVDNWYGFGNLLNPSHTASYVNTFQRGVQESVWEAVGHPSQDNKTFGKANEGFMSLFTKENSAPSAQWRYTNATDADARAVQAMYWAKDLGYTNTVYLNKAKKMGDFLRYGMYDKYFQKLGSAADGTPEAGTGKDSSQYLLAWYTAWGGGLGTGGDWAWRIGASHAHQGYQNVVAAYALSTAAGGLIPSSATAGTDWGKSLTRQLEFYNWLQSSEGAIAGGATNSYNGSYSAYPAGTSTFYGMAYDEAPVYHDPPSNNWFGMQSWSMERVAELYYILASSGDTTSANFKMAKRAIENWIDWSTDYAFAGSRPVSDAAGYYLDQQGNRILGGDDPQVATVSAPGEFWIPGNVEWHGQPDTWSGFSTFNGNSGLNAVTKDPGQDSGVLGSYIKALTFFAAGNKAEHGSNTALGGTASQLAKSLLDTAWGYNDGVGITTLEKRADYFRFFTKEVYFPAGWSGTFGQGNTIPGNSTVPSDPAKGGNGVYASYTDILPDIKNDPKWSYLEDKYNSSYNKTTKTWENGAPEFTYHRFWSQVDIATAYAEYDRLINNGTGPTPTPTTTPTASPTATPTATPTPTPSVTPTVAPTATPTATATTTPTATPTATPTTTPTATPTVAPTPTPAVGNLVVQYRTTDTNATDAQFRPQLRVVNNGTTAVDLSKVKLRYYYTIDGEKAQQFNVDYATVGGSNVLGSFVKLAPAATGADYYVEIAFSAGAGSLAPGANTGEIQLRINKSDWSNYNEADDYSYDPTKTAFTDWNRVTLYLDGVQSWGIQPQ</sequence>
<dbReference type="Gene3D" id="1.50.10.10">
    <property type="match status" value="3"/>
</dbReference>
<reference evidence="3 4" key="1">
    <citation type="submission" date="2020-05" db="EMBL/GenBank/DDBJ databases">
        <title>Paenibacillus glebae, sp. nov., Paenibacillus humi sp. nov., Paenibacillus pedi sp. nov., Paenibacillus terrestris sp. nov. and Paenibacillus terricola sp. nov., isolated from a forest top soil sample.</title>
        <authorList>
            <person name="Qi S."/>
            <person name="Carlier A."/>
            <person name="Cnockaert M."/>
            <person name="Vandamme P."/>
        </authorList>
    </citation>
    <scope>NUCLEOTIDE SEQUENCE [LARGE SCALE GENOMIC DNA]</scope>
    <source>
        <strain evidence="3 4">LMG 29502</strain>
    </source>
</reference>
<dbReference type="InterPro" id="IPR000556">
    <property type="entry name" value="Glyco_hydro_48F"/>
</dbReference>
<dbReference type="InterPro" id="IPR001956">
    <property type="entry name" value="CBM3"/>
</dbReference>
<keyword evidence="4" id="KW-1185">Reference proteome</keyword>
<proteinExistence type="predicted"/>
<dbReference type="PROSITE" id="PS51172">
    <property type="entry name" value="CBM3"/>
    <property type="match status" value="1"/>
</dbReference>
<comment type="caution">
    <text evidence="3">The sequence shown here is derived from an EMBL/GenBank/DDBJ whole genome shotgun (WGS) entry which is preliminary data.</text>
</comment>
<dbReference type="InterPro" id="IPR036966">
    <property type="entry name" value="CBM3_sf"/>
</dbReference>
<feature type="region of interest" description="Disordered" evidence="1">
    <location>
        <begin position="738"/>
        <end position="811"/>
    </location>
</feature>
<dbReference type="InterPro" id="IPR008965">
    <property type="entry name" value="CBM2/CBM3_carb-bd_dom_sf"/>
</dbReference>
<accession>A0ABX2DJ70</accession>
<name>A0ABX2DJ70_9BACL</name>
<dbReference type="EMBL" id="JABMKX010000002">
    <property type="protein sequence ID" value="NQX44666.1"/>
    <property type="molecule type" value="Genomic_DNA"/>
</dbReference>
<dbReference type="Pfam" id="PF00942">
    <property type="entry name" value="CBM_3"/>
    <property type="match status" value="1"/>
</dbReference>
<dbReference type="SMART" id="SM01067">
    <property type="entry name" value="CBM_3"/>
    <property type="match status" value="1"/>
</dbReference>
<dbReference type="InterPro" id="IPR008928">
    <property type="entry name" value="6-hairpin_glycosidase_sf"/>
</dbReference>
<feature type="compositionally biased region" description="Low complexity" evidence="1">
    <location>
        <begin position="770"/>
        <end position="811"/>
    </location>
</feature>